<protein>
    <recommendedName>
        <fullName evidence="7">Non-structural maintenance of chromosomes element 4</fullName>
    </recommendedName>
</protein>
<evidence type="ECO:0000313" key="14">
    <source>
        <dbReference type="RefSeq" id="XP_039145809.1"/>
    </source>
</evidence>
<dbReference type="Proteomes" id="UP001515500">
    <property type="component" value="Chromosome 3"/>
</dbReference>
<keyword evidence="3 7" id="KW-0227">DNA damage</keyword>
<dbReference type="GeneID" id="120283025"/>
<dbReference type="PANTHER" id="PTHR16140:SF0">
    <property type="entry name" value="NON-STRUCTURAL MAINTENANCE OF CHROMOSOMES ELEMENT 4"/>
    <property type="match status" value="1"/>
</dbReference>
<organism evidence="10 12">
    <name type="scientific">Dioscorea cayennensis subsp. rotundata</name>
    <name type="common">White Guinea yam</name>
    <name type="synonym">Dioscorea rotundata</name>
    <dbReference type="NCBI Taxonomy" id="55577"/>
    <lineage>
        <taxon>Eukaryota</taxon>
        <taxon>Viridiplantae</taxon>
        <taxon>Streptophyta</taxon>
        <taxon>Embryophyta</taxon>
        <taxon>Tracheophyta</taxon>
        <taxon>Spermatophyta</taxon>
        <taxon>Magnoliopsida</taxon>
        <taxon>Liliopsida</taxon>
        <taxon>Dioscoreales</taxon>
        <taxon>Dioscoreaceae</taxon>
        <taxon>Dioscorea</taxon>
    </lineage>
</organism>
<name>A0AB40D095_DIOCR</name>
<dbReference type="RefSeq" id="XP_039145809.1">
    <property type="nucleotide sequence ID" value="XM_039289875.1"/>
</dbReference>
<accession>A0AB40D095</accession>
<dbReference type="GO" id="GO:0030915">
    <property type="term" value="C:Smc5-Smc6 complex"/>
    <property type="evidence" value="ECO:0007669"/>
    <property type="project" value="UniProtKB-UniRule"/>
</dbReference>
<evidence type="ECO:0000256" key="3">
    <source>
        <dbReference type="ARBA" id="ARBA00022763"/>
    </source>
</evidence>
<keyword evidence="6 7" id="KW-0539">Nucleus</keyword>
<comment type="subunit">
    <text evidence="7">Component of the SMC5-SMC6 complex.</text>
</comment>
<evidence type="ECO:0000256" key="6">
    <source>
        <dbReference type="ARBA" id="ARBA00023242"/>
    </source>
</evidence>
<evidence type="ECO:0000313" key="13">
    <source>
        <dbReference type="RefSeq" id="XP_039145800.1"/>
    </source>
</evidence>
<dbReference type="PANTHER" id="PTHR16140">
    <property type="entry name" value="NON-STRUCTURAL MAINTENANCE OF CHROMOSOMES ELEMENT 4"/>
    <property type="match status" value="1"/>
</dbReference>
<dbReference type="RefSeq" id="XP_039145792.1">
    <property type="nucleotide sequence ID" value="XM_039289858.1"/>
</dbReference>
<feature type="region of interest" description="Disordered" evidence="8">
    <location>
        <begin position="310"/>
        <end position="341"/>
    </location>
</feature>
<evidence type="ECO:0000256" key="4">
    <source>
        <dbReference type="ARBA" id="ARBA00023172"/>
    </source>
</evidence>
<dbReference type="AlphaFoldDB" id="A0AB40D095"/>
<feature type="compositionally biased region" description="Basic and acidic residues" evidence="8">
    <location>
        <begin position="21"/>
        <end position="33"/>
    </location>
</feature>
<dbReference type="GO" id="GO:0005634">
    <property type="term" value="C:nucleus"/>
    <property type="evidence" value="ECO:0007669"/>
    <property type="project" value="UniProtKB-SubCell"/>
</dbReference>
<comment type="similarity">
    <text evidence="2 7">Belongs to the NSE4 family.</text>
</comment>
<evidence type="ECO:0000256" key="7">
    <source>
        <dbReference type="RuleBase" id="RU365071"/>
    </source>
</evidence>
<evidence type="ECO:0000313" key="10">
    <source>
        <dbReference type="Proteomes" id="UP001515500"/>
    </source>
</evidence>
<evidence type="ECO:0000256" key="2">
    <source>
        <dbReference type="ARBA" id="ARBA00008997"/>
    </source>
</evidence>
<evidence type="ECO:0000313" key="12">
    <source>
        <dbReference type="RefSeq" id="XP_039145792.1"/>
    </source>
</evidence>
<proteinExistence type="inferred from homology"/>
<evidence type="ECO:0000256" key="5">
    <source>
        <dbReference type="ARBA" id="ARBA00023204"/>
    </source>
</evidence>
<dbReference type="GO" id="GO:0006281">
    <property type="term" value="P:DNA repair"/>
    <property type="evidence" value="ECO:0007669"/>
    <property type="project" value="UniProtKB-UniRule"/>
</dbReference>
<dbReference type="RefSeq" id="XP_039145800.1">
    <property type="nucleotide sequence ID" value="XM_039289866.1"/>
</dbReference>
<dbReference type="InterPro" id="IPR027786">
    <property type="entry name" value="Nse4/EID"/>
</dbReference>
<comment type="function">
    <text evidence="7">Component of the SMC5-SMC6 complex, that promotes sister chromatid alignment after DNA damage and facilitates double-stranded DNA breaks (DSBs) repair via homologous recombination between sister chromatids.</text>
</comment>
<evidence type="ECO:0000256" key="8">
    <source>
        <dbReference type="SAM" id="MobiDB-lite"/>
    </source>
</evidence>
<dbReference type="InterPro" id="IPR014854">
    <property type="entry name" value="Nse4_C"/>
</dbReference>
<feature type="compositionally biased region" description="Basic and acidic residues" evidence="8">
    <location>
        <begin position="1"/>
        <end position="12"/>
    </location>
</feature>
<dbReference type="RefSeq" id="XP_039145784.1">
    <property type="nucleotide sequence ID" value="XM_039289850.1"/>
</dbReference>
<sequence>MVRAVKRERENREEEAEVVEGEARENRHGTTERRALRSRYLAVKNLISDERDGISSEDSEKFRTIISEVESLHQLVQKPREQVADAEALLDIANTLVTSVKSQINDGLTPSNFVTALLRNYGQHGGDASLNTISWADVGLSISDVLRMAPGCCTMIGPMDTEMKLRKVSVHRKKTKPTESARPEELDSSEMEGKTDTDKNMSTMFNILRKNKIARLENLVLNRYSFAQTVENFFALSFLVKDGRAQISVNNQGHHLVSPKNAPAATAVTSGDVSYHHFVLRFDFKDWKMMVSNVASGEELMPHRINPGVPVPAPSQTEEPFLDEPQSSAPPTTPIRKLTRNRGLVIQEQSVVDDTPDKGSARVTRRRLCVGR</sequence>
<reference evidence="11 12" key="1">
    <citation type="submission" date="2025-04" db="UniProtKB">
        <authorList>
            <consortium name="RefSeq"/>
        </authorList>
    </citation>
    <scope>IDENTIFICATION</scope>
</reference>
<gene>
    <name evidence="11 12 13 14" type="primary">LOC120283025</name>
</gene>
<keyword evidence="5 7" id="KW-0234">DNA repair</keyword>
<evidence type="ECO:0000259" key="9">
    <source>
        <dbReference type="Pfam" id="PF08743"/>
    </source>
</evidence>
<feature type="domain" description="Non-structural maintenance of chromosome element 4 C-terminal" evidence="9">
    <location>
        <begin position="215"/>
        <end position="301"/>
    </location>
</feature>
<feature type="compositionally biased region" description="Basic and acidic residues" evidence="8">
    <location>
        <begin position="176"/>
        <end position="198"/>
    </location>
</feature>
<feature type="region of interest" description="Disordered" evidence="8">
    <location>
        <begin position="1"/>
        <end position="33"/>
    </location>
</feature>
<feature type="region of interest" description="Disordered" evidence="8">
    <location>
        <begin position="169"/>
        <end position="198"/>
    </location>
</feature>
<evidence type="ECO:0000313" key="11">
    <source>
        <dbReference type="RefSeq" id="XP_039145784.1"/>
    </source>
</evidence>
<dbReference type="Pfam" id="PF08743">
    <property type="entry name" value="Nse4_C"/>
    <property type="match status" value="1"/>
</dbReference>
<keyword evidence="4 7" id="KW-0233">DNA recombination</keyword>
<comment type="subcellular location">
    <subcellularLocation>
        <location evidence="1 7">Nucleus</location>
    </subcellularLocation>
</comment>
<dbReference type="GO" id="GO:0006310">
    <property type="term" value="P:DNA recombination"/>
    <property type="evidence" value="ECO:0007669"/>
    <property type="project" value="UniProtKB-UniRule"/>
</dbReference>
<keyword evidence="10" id="KW-1185">Reference proteome</keyword>
<evidence type="ECO:0000256" key="1">
    <source>
        <dbReference type="ARBA" id="ARBA00004123"/>
    </source>
</evidence>